<comment type="caution">
    <text evidence="2">The sequence shown here is derived from an EMBL/GenBank/DDBJ whole genome shotgun (WGS) entry which is preliminary data.</text>
</comment>
<dbReference type="AlphaFoldDB" id="A0A916RQG8"/>
<protein>
    <submittedName>
        <fullName evidence="2">Uncharacterized protein</fullName>
    </submittedName>
</protein>
<gene>
    <name evidence="2" type="ORF">GCM10008025_06660</name>
</gene>
<keyword evidence="3" id="KW-1185">Reference proteome</keyword>
<organism evidence="2 3">
    <name type="scientific">Ornithinibacillus halotolerans</name>
    <dbReference type="NCBI Taxonomy" id="1274357"/>
    <lineage>
        <taxon>Bacteria</taxon>
        <taxon>Bacillati</taxon>
        <taxon>Bacillota</taxon>
        <taxon>Bacilli</taxon>
        <taxon>Bacillales</taxon>
        <taxon>Bacillaceae</taxon>
        <taxon>Ornithinibacillus</taxon>
    </lineage>
</organism>
<evidence type="ECO:0000256" key="1">
    <source>
        <dbReference type="SAM" id="Phobius"/>
    </source>
</evidence>
<dbReference type="EMBL" id="BMEY01000003">
    <property type="protein sequence ID" value="GGA65503.1"/>
    <property type="molecule type" value="Genomic_DNA"/>
</dbReference>
<name>A0A916RQG8_9BACI</name>
<dbReference type="RefSeq" id="WP_188383281.1">
    <property type="nucleotide sequence ID" value="NZ_BMEY01000003.1"/>
</dbReference>
<keyword evidence="1" id="KW-1133">Transmembrane helix</keyword>
<feature type="transmembrane region" description="Helical" evidence="1">
    <location>
        <begin position="120"/>
        <end position="137"/>
    </location>
</feature>
<keyword evidence="1" id="KW-0812">Transmembrane</keyword>
<proteinExistence type="predicted"/>
<evidence type="ECO:0000313" key="3">
    <source>
        <dbReference type="Proteomes" id="UP000613512"/>
    </source>
</evidence>
<reference evidence="2" key="2">
    <citation type="submission" date="2020-09" db="EMBL/GenBank/DDBJ databases">
        <authorList>
            <person name="Sun Q."/>
            <person name="Zhou Y."/>
        </authorList>
    </citation>
    <scope>NUCLEOTIDE SEQUENCE</scope>
    <source>
        <strain evidence="2">CGMCC 1.12408</strain>
    </source>
</reference>
<reference evidence="2" key="1">
    <citation type="journal article" date="2014" name="Int. J. Syst. Evol. Microbiol.">
        <title>Complete genome sequence of Corynebacterium casei LMG S-19264T (=DSM 44701T), isolated from a smear-ripened cheese.</title>
        <authorList>
            <consortium name="US DOE Joint Genome Institute (JGI-PGF)"/>
            <person name="Walter F."/>
            <person name="Albersmeier A."/>
            <person name="Kalinowski J."/>
            <person name="Ruckert C."/>
        </authorList>
    </citation>
    <scope>NUCLEOTIDE SEQUENCE</scope>
    <source>
        <strain evidence="2">CGMCC 1.12408</strain>
    </source>
</reference>
<sequence>MEPRKTFDDINDEVLYAVKQLGELRDLALENYISDVIKQPNSIKLANQILHYLDLVNKESTKITEREEIKNHLKLTELIEELKKKSLTPMEKRFIYEEIARLIRAMESLRHYWLQKSLTGVKYVGAVGAVVAATLFFRKKNTK</sequence>
<keyword evidence="1" id="KW-0472">Membrane</keyword>
<dbReference type="Proteomes" id="UP000613512">
    <property type="component" value="Unassembled WGS sequence"/>
</dbReference>
<evidence type="ECO:0000313" key="2">
    <source>
        <dbReference type="EMBL" id="GGA65503.1"/>
    </source>
</evidence>
<accession>A0A916RQG8</accession>